<evidence type="ECO:0000256" key="8">
    <source>
        <dbReference type="ARBA" id="ARBA00023136"/>
    </source>
</evidence>
<evidence type="ECO:0000256" key="7">
    <source>
        <dbReference type="ARBA" id="ARBA00022989"/>
    </source>
</evidence>
<dbReference type="EC" id="3.2.1.106" evidence="11 12"/>
<feature type="chain" id="PRO_5009133685" description="Mannosyl-oligosaccharide glucosidase" evidence="14">
    <location>
        <begin position="19"/>
        <end position="812"/>
    </location>
</feature>
<comment type="catalytic activity">
    <reaction evidence="12">
        <text>N(4)-(alpha-D-Glc-(1-&gt;2)-alpha-D-Glc-(1-&gt;3)-alpha-D-Glc-(1-&gt;3)-alpha-D-Man-(1-&gt;2)-alpha-D-Man-(1-&gt;2)-alpha-D-Man-(1-&gt;3)-[alpha-D-Man-(1-&gt;2)-alpha-D-Man-(1-&gt;3)-[alpha-D-Man-(1-&gt;2)-alpha-D-Man-(1-&gt;6)]-alpha-D-Man-(1-&gt;6)]-beta-D-Man-(1-&gt;4)-beta-D-GlcNAc-(1-&gt;4)-beta-D-GlcNAc)-L-asparaginyl-[protein] + H2O = N(4)-(alpha-D-Glc-(1-&gt;3)-alpha-D-Glc-(1-&gt;3)-alpha-D-Man-(1-&gt;2)-alpha-D-Man-(1-&gt;2)-alpha-D-Man-(1-&gt;3)-[alpha-D-Man-(1-&gt;2)-alpha-D-Man-(1-&gt;3)-[alpha-D-Man-(1-&gt;2)-alpha-D-Man-(1-&gt;6)]-alpha-D-Man-(1-&gt;6)]-beta-D-Man-(1-&gt;4)-beta-D-GlcNAc-(1-&gt;4)-beta-D-GlcNAc)-L-asparaginyl-[protein] + beta-D-glucose</text>
        <dbReference type="Rhea" id="RHEA:55988"/>
        <dbReference type="Rhea" id="RHEA-COMP:12806"/>
        <dbReference type="Rhea" id="RHEA-COMP:14355"/>
        <dbReference type="ChEBI" id="CHEBI:15377"/>
        <dbReference type="ChEBI" id="CHEBI:15903"/>
        <dbReference type="ChEBI" id="CHEBI:59082"/>
        <dbReference type="ChEBI" id="CHEBI:132537"/>
        <dbReference type="EC" id="3.2.1.106"/>
    </reaction>
</comment>
<evidence type="ECO:0000256" key="14">
    <source>
        <dbReference type="SAM" id="SignalP"/>
    </source>
</evidence>
<keyword evidence="9 13" id="KW-0325">Glycoprotein</keyword>
<accession>A0A1E3P666</accession>
<evidence type="ECO:0000256" key="2">
    <source>
        <dbReference type="ARBA" id="ARBA00010833"/>
    </source>
</evidence>
<dbReference type="Pfam" id="PF03200">
    <property type="entry name" value="Glyco_hydro_63"/>
    <property type="match status" value="1"/>
</dbReference>
<dbReference type="PANTHER" id="PTHR10412:SF11">
    <property type="entry name" value="MANNOSYL-OLIGOSACCHARIDE GLUCOSIDASE"/>
    <property type="match status" value="1"/>
</dbReference>
<feature type="domain" description="Glycosyl hydrolase family 63 N-terminal" evidence="16">
    <location>
        <begin position="37"/>
        <end position="263"/>
    </location>
</feature>
<organism evidence="17 18">
    <name type="scientific">Wickerhamomyces anomalus (strain ATCC 58044 / CBS 1984 / NCYC 433 / NRRL Y-366-8)</name>
    <name type="common">Yeast</name>
    <name type="synonym">Hansenula anomala</name>
    <dbReference type="NCBI Taxonomy" id="683960"/>
    <lineage>
        <taxon>Eukaryota</taxon>
        <taxon>Fungi</taxon>
        <taxon>Dikarya</taxon>
        <taxon>Ascomycota</taxon>
        <taxon>Saccharomycotina</taxon>
        <taxon>Saccharomycetes</taxon>
        <taxon>Phaffomycetales</taxon>
        <taxon>Wickerhamomycetaceae</taxon>
        <taxon>Wickerhamomyces</taxon>
    </lineage>
</organism>
<keyword evidence="18" id="KW-1185">Reference proteome</keyword>
<reference evidence="17 18" key="1">
    <citation type="journal article" date="2016" name="Proc. Natl. Acad. Sci. U.S.A.">
        <title>Comparative genomics of biotechnologically important yeasts.</title>
        <authorList>
            <person name="Riley R."/>
            <person name="Haridas S."/>
            <person name="Wolfe K.H."/>
            <person name="Lopes M.R."/>
            <person name="Hittinger C.T."/>
            <person name="Goeker M."/>
            <person name="Salamov A.A."/>
            <person name="Wisecaver J.H."/>
            <person name="Long T.M."/>
            <person name="Calvey C.H."/>
            <person name="Aerts A.L."/>
            <person name="Barry K.W."/>
            <person name="Choi C."/>
            <person name="Clum A."/>
            <person name="Coughlan A.Y."/>
            <person name="Deshpande S."/>
            <person name="Douglass A.P."/>
            <person name="Hanson S.J."/>
            <person name="Klenk H.-P."/>
            <person name="LaButti K.M."/>
            <person name="Lapidus A."/>
            <person name="Lindquist E.A."/>
            <person name="Lipzen A.M."/>
            <person name="Meier-Kolthoff J.P."/>
            <person name="Ohm R.A."/>
            <person name="Otillar R.P."/>
            <person name="Pangilinan J.L."/>
            <person name="Peng Y."/>
            <person name="Rokas A."/>
            <person name="Rosa C.A."/>
            <person name="Scheuner C."/>
            <person name="Sibirny A.A."/>
            <person name="Slot J.C."/>
            <person name="Stielow J.B."/>
            <person name="Sun H."/>
            <person name="Kurtzman C.P."/>
            <person name="Blackwell M."/>
            <person name="Grigoriev I.V."/>
            <person name="Jeffries T.W."/>
        </authorList>
    </citation>
    <scope>NUCLEOTIDE SEQUENCE [LARGE SCALE GENOMIC DNA]</scope>
    <source>
        <strain evidence="18">ATCC 58044 / CBS 1984 / NCYC 433 / NRRL Y-366-8</strain>
    </source>
</reference>
<protein>
    <recommendedName>
        <fullName evidence="11 12">Mannosyl-oligosaccharide glucosidase</fullName>
        <ecNumber evidence="11 12">3.2.1.106</ecNumber>
    </recommendedName>
    <alternativeName>
        <fullName evidence="13">Glucosidase I</fullName>
    </alternativeName>
</protein>
<evidence type="ECO:0000259" key="16">
    <source>
        <dbReference type="Pfam" id="PF16923"/>
    </source>
</evidence>
<dbReference type="InterPro" id="IPR012341">
    <property type="entry name" value="6hp_glycosidase-like_sf"/>
</dbReference>
<dbReference type="SUPFAM" id="SSF48208">
    <property type="entry name" value="Six-hairpin glycosidases"/>
    <property type="match status" value="1"/>
</dbReference>
<evidence type="ECO:0000313" key="18">
    <source>
        <dbReference type="Proteomes" id="UP000094112"/>
    </source>
</evidence>
<evidence type="ECO:0000259" key="15">
    <source>
        <dbReference type="Pfam" id="PF03200"/>
    </source>
</evidence>
<dbReference type="InterPro" id="IPR031631">
    <property type="entry name" value="Glyco_hydro_63N"/>
</dbReference>
<evidence type="ECO:0000256" key="12">
    <source>
        <dbReference type="RuleBase" id="RU368089"/>
    </source>
</evidence>
<dbReference type="GO" id="GO:0070880">
    <property type="term" value="P:fungal-type cell wall beta-glucan biosynthetic process"/>
    <property type="evidence" value="ECO:0007669"/>
    <property type="project" value="EnsemblFungi"/>
</dbReference>
<dbReference type="Pfam" id="PF16923">
    <property type="entry name" value="Glyco_hydro_63N"/>
    <property type="match status" value="1"/>
</dbReference>
<dbReference type="RefSeq" id="XP_019039987.1">
    <property type="nucleotide sequence ID" value="XM_019184083.1"/>
</dbReference>
<dbReference type="Gene3D" id="1.50.10.10">
    <property type="match status" value="1"/>
</dbReference>
<keyword evidence="3" id="KW-0812">Transmembrane</keyword>
<dbReference type="Proteomes" id="UP000094112">
    <property type="component" value="Unassembled WGS sequence"/>
</dbReference>
<dbReference type="GeneID" id="30201329"/>
<keyword evidence="7" id="KW-1133">Transmembrane helix</keyword>
<gene>
    <name evidence="17" type="ORF">WICANDRAFT_67453</name>
</gene>
<keyword evidence="6" id="KW-0735">Signal-anchor</keyword>
<keyword evidence="4 12" id="KW-0378">Hydrolase</keyword>
<dbReference type="GO" id="GO:0006491">
    <property type="term" value="P:N-glycan processing"/>
    <property type="evidence" value="ECO:0007669"/>
    <property type="project" value="EnsemblFungi"/>
</dbReference>
<evidence type="ECO:0000256" key="9">
    <source>
        <dbReference type="ARBA" id="ARBA00023180"/>
    </source>
</evidence>
<keyword evidence="10 12" id="KW-0326">Glycosidase</keyword>
<dbReference type="GO" id="GO:0004573">
    <property type="term" value="F:Glc3Man9GlcNAc2 oligosaccharide glucosidase activity"/>
    <property type="evidence" value="ECO:0007669"/>
    <property type="project" value="UniProtKB-UniRule"/>
</dbReference>
<dbReference type="InterPro" id="IPR031335">
    <property type="entry name" value="Glyco_hydro_63_C"/>
</dbReference>
<dbReference type="GO" id="GO:0006488">
    <property type="term" value="P:dolichol-linked oligosaccharide biosynthetic process"/>
    <property type="evidence" value="ECO:0007669"/>
    <property type="project" value="EnsemblFungi"/>
</dbReference>
<feature type="signal peptide" evidence="14">
    <location>
        <begin position="1"/>
        <end position="18"/>
    </location>
</feature>
<evidence type="ECO:0000256" key="5">
    <source>
        <dbReference type="ARBA" id="ARBA00022824"/>
    </source>
</evidence>
<evidence type="ECO:0000256" key="6">
    <source>
        <dbReference type="ARBA" id="ARBA00022968"/>
    </source>
</evidence>
<comment type="pathway">
    <text evidence="13">Glycan metabolism; N-glycan degradation.</text>
</comment>
<dbReference type="AlphaFoldDB" id="A0A1E3P666"/>
<comment type="function">
    <text evidence="12">Cleaves the distal alpha 1,2-linked glucose residue from the Glc(3)Man(9)GlcNAc(2) oligosaccharide precursor.</text>
</comment>
<evidence type="ECO:0000256" key="1">
    <source>
        <dbReference type="ARBA" id="ARBA00004648"/>
    </source>
</evidence>
<evidence type="ECO:0000313" key="17">
    <source>
        <dbReference type="EMBL" id="ODQ60780.1"/>
    </source>
</evidence>
<keyword evidence="14" id="KW-0732">Signal</keyword>
<dbReference type="EMBL" id="KV454209">
    <property type="protein sequence ID" value="ODQ60780.1"/>
    <property type="molecule type" value="Genomic_DNA"/>
</dbReference>
<name>A0A1E3P666_WICAA</name>
<dbReference type="GO" id="GO:0098553">
    <property type="term" value="C:lumenal side of endoplasmic reticulum membrane"/>
    <property type="evidence" value="ECO:0007669"/>
    <property type="project" value="EnsemblFungi"/>
</dbReference>
<evidence type="ECO:0000256" key="13">
    <source>
        <dbReference type="RuleBase" id="RU369107"/>
    </source>
</evidence>
<evidence type="ECO:0000256" key="4">
    <source>
        <dbReference type="ARBA" id="ARBA00022801"/>
    </source>
</evidence>
<evidence type="ECO:0000256" key="3">
    <source>
        <dbReference type="ARBA" id="ARBA00022692"/>
    </source>
</evidence>
<proteinExistence type="inferred from homology"/>
<dbReference type="InterPro" id="IPR004888">
    <property type="entry name" value="Glycoside_hydrolase_63"/>
</dbReference>
<keyword evidence="5 12" id="KW-0256">Endoplasmic reticulum</keyword>
<comment type="subcellular location">
    <subcellularLocation>
        <location evidence="1 12">Endoplasmic reticulum membrane</location>
        <topology evidence="1 12">Single-pass type II membrane protein</topology>
    </subcellularLocation>
</comment>
<dbReference type="STRING" id="683960.A0A1E3P666"/>
<dbReference type="InterPro" id="IPR008928">
    <property type="entry name" value="6-hairpin_glycosidase_sf"/>
</dbReference>
<comment type="similarity">
    <text evidence="2 12">Belongs to the glycosyl hydrolase 63 family.</text>
</comment>
<dbReference type="InterPro" id="IPR038518">
    <property type="entry name" value="Glyco_hydro_63N_sf"/>
</dbReference>
<dbReference type="PANTHER" id="PTHR10412">
    <property type="entry name" value="MANNOSYL-OLIGOSACCHARIDE GLUCOSIDASE"/>
    <property type="match status" value="1"/>
</dbReference>
<dbReference type="Gene3D" id="2.70.98.110">
    <property type="entry name" value="Glycosyl hydrolase family 63, N-terminal domain"/>
    <property type="match status" value="1"/>
</dbReference>
<evidence type="ECO:0000256" key="11">
    <source>
        <dbReference type="ARBA" id="ARBA00038888"/>
    </source>
</evidence>
<evidence type="ECO:0000256" key="10">
    <source>
        <dbReference type="ARBA" id="ARBA00023295"/>
    </source>
</evidence>
<sequence>MLRNFLLLLTALLTVVSGLDVDKEQLIKDYQNAIDQSLLWGPYRPNAYMGIRPRIPHSLVSGLFWFNADDIQNIHKIRHFCDNGADFQGFGWTKYDPRLGGRQEFKDNELKLDITTDFVKSKDGNWAMKVKGVPRPGYESQTNSIVFYAGLEGEGMLTSASGEPPEGFKKGDSIKLLGHSIDFQGFEIDVSDGPKTNLHKSLKKSQLADPALNPARTHYLSMRVPDGNVWKAKDIFNVLISESVNDIAAKNPDAKVMPHPSSLMSLRNINGFEGNLHFIQKTFTGAFEFDITFNIENADKRLEFEDIDELTNKTISKFENKFNKVFDLQPPFNKPKYQKFAEEFLSNIMGGIGYFYGDHLVDRETEFNEEKYENIQLDGKPEGPFELFSAIPSRTFFPRGFYWDEGFQLIPILQYDTDLVLEILKSWFNLIDEDGWIAREQILGAEARSQVPVEFQVQNPNIANPPTLMLLFTDLLNKAKEAQEGSADLGDIDEPETVDAYGKVDFTELTDAHLKYPDLLIDYAEKIYPKLQSHYEWFKRTQRGELEEFEREPSSPVEAYRWKGRTFTHNLPSGLDDYPRAQPPDIAELNVDLISWVGTMTRSMKKIAELLGKKEDAAKYSKVEYAIQRNIEDLHWSEKDKAYCDVSVDQADNDVFYCAKGYISLFPFALKMLAPGNKHIRDVIELIADPEELFSPFGLRSLSKSNEFYRTDEDYWRGPIWLNINYLVLDSLLHYGTGENAKQLDQDTFALANKTYTELRKNLVNNVYRQWRATGFAHEQYDDKTGKAKGAKHFLGWTGLVTVIMRMPESLK</sequence>
<feature type="domain" description="Glycosyl hydrolase family 63 C-terminal" evidence="15">
    <location>
        <begin position="304"/>
        <end position="806"/>
    </location>
</feature>
<keyword evidence="8" id="KW-0472">Membrane</keyword>
<dbReference type="OrthoDB" id="410058at2759"/>
<dbReference type="GO" id="GO:0009311">
    <property type="term" value="P:oligosaccharide metabolic process"/>
    <property type="evidence" value="ECO:0007669"/>
    <property type="project" value="UniProtKB-UniRule"/>
</dbReference>